<comment type="similarity">
    <text evidence="2">Belongs to the SusD family.</text>
</comment>
<dbReference type="InterPro" id="IPR033985">
    <property type="entry name" value="SusD-like_N"/>
</dbReference>
<protein>
    <submittedName>
        <fullName evidence="9">RagB/SusD family nutrient uptake outer membrane protein</fullName>
    </submittedName>
</protein>
<dbReference type="GO" id="GO:0009279">
    <property type="term" value="C:cell outer membrane"/>
    <property type="evidence" value="ECO:0007669"/>
    <property type="project" value="UniProtKB-SubCell"/>
</dbReference>
<evidence type="ECO:0000256" key="1">
    <source>
        <dbReference type="ARBA" id="ARBA00004442"/>
    </source>
</evidence>
<comment type="subcellular location">
    <subcellularLocation>
        <location evidence="1">Cell outer membrane</location>
    </subcellularLocation>
</comment>
<evidence type="ECO:0000313" key="10">
    <source>
        <dbReference type="Proteomes" id="UP000264217"/>
    </source>
</evidence>
<name>A0A372NSS2_9SPHI</name>
<keyword evidence="3 6" id="KW-0732">Signal</keyword>
<evidence type="ECO:0000313" key="9">
    <source>
        <dbReference type="EMBL" id="RFZ92330.1"/>
    </source>
</evidence>
<evidence type="ECO:0000259" key="7">
    <source>
        <dbReference type="Pfam" id="PF07980"/>
    </source>
</evidence>
<proteinExistence type="inferred from homology"/>
<evidence type="ECO:0000256" key="5">
    <source>
        <dbReference type="ARBA" id="ARBA00023237"/>
    </source>
</evidence>
<feature type="domain" description="SusD-like N-terminal" evidence="8">
    <location>
        <begin position="27"/>
        <end position="232"/>
    </location>
</feature>
<evidence type="ECO:0000256" key="6">
    <source>
        <dbReference type="SAM" id="SignalP"/>
    </source>
</evidence>
<dbReference type="InterPro" id="IPR012944">
    <property type="entry name" value="SusD_RagB_dom"/>
</dbReference>
<organism evidence="9 10">
    <name type="scientific">Mucilaginibacter conchicola</name>
    <dbReference type="NCBI Taxonomy" id="2303333"/>
    <lineage>
        <taxon>Bacteria</taxon>
        <taxon>Pseudomonadati</taxon>
        <taxon>Bacteroidota</taxon>
        <taxon>Sphingobacteriia</taxon>
        <taxon>Sphingobacteriales</taxon>
        <taxon>Sphingobacteriaceae</taxon>
        <taxon>Mucilaginibacter</taxon>
    </lineage>
</organism>
<evidence type="ECO:0000256" key="3">
    <source>
        <dbReference type="ARBA" id="ARBA00022729"/>
    </source>
</evidence>
<sequence>MLQCNTMKKISTLLLAALLIGSTSCKKYLDVVPAEYSSENDVFNNINLAEQALSRLYNALPNELTAYYTAATDETYHHWFDNGEAVNAYKYNLGSWSTNDNPLGNWSGKYQDIRRANIFIERIDGVPIPLDRESYYATWKPRYKAEARFMRAQFYFELFKRYGAVPLLTTAKDVDPGNLEDTQVARNSVDEVVSFISTECDAIAAVLPSTQDAAQTGRITKGAALALKARTLLYAASPLFNGNPLYAGIKNKDGKALFNPAYDKEKWKQAADAAKAVIDLNIYSLYSPNPNNPVQNYAAQFYTRDYTETILPRIMGNSTDIDGNYLPNGSPFKGNGKLTPLQQLIDAYEMKNGYPITAAGSGYTTNGFWNGQLWDGLKFQDVSNISNMYKDRDPRFYASIFFQYDVWRFDATRRPVRLAWFGSGNGITDGWATGKPGTNPWGYNVRKFLSPTYDRNANSGTGTRNFPIFRLAEIYLSYAEAMNEYLDAPDQSVYQYLNLVRARVSMPGLPILPEDQTKAGMRKRIQNERRVELAFESHRFWDVRRWLIAKTVDNVPALGLNARPSAAELQATGLNESSEAAGVAVFYKTVTLQNRVFVDKHYLMPIPQTEIDKDPNLVQNYGW</sequence>
<gene>
    <name evidence="9" type="ORF">D0C36_12920</name>
</gene>
<evidence type="ECO:0000256" key="4">
    <source>
        <dbReference type="ARBA" id="ARBA00023136"/>
    </source>
</evidence>
<dbReference type="InterPro" id="IPR011990">
    <property type="entry name" value="TPR-like_helical_dom_sf"/>
</dbReference>
<comment type="caution">
    <text evidence="9">The sequence shown here is derived from an EMBL/GenBank/DDBJ whole genome shotgun (WGS) entry which is preliminary data.</text>
</comment>
<feature type="signal peptide" evidence="6">
    <location>
        <begin position="1"/>
        <end position="27"/>
    </location>
</feature>
<dbReference type="EMBL" id="QWDC01000002">
    <property type="protein sequence ID" value="RFZ92330.1"/>
    <property type="molecule type" value="Genomic_DNA"/>
</dbReference>
<keyword evidence="10" id="KW-1185">Reference proteome</keyword>
<reference evidence="9 10" key="1">
    <citation type="submission" date="2018-08" db="EMBL/GenBank/DDBJ databases">
        <title>Mucilaginibacter sp. MYSH2.</title>
        <authorList>
            <person name="Seo T."/>
        </authorList>
    </citation>
    <scope>NUCLEOTIDE SEQUENCE [LARGE SCALE GENOMIC DNA]</scope>
    <source>
        <strain evidence="9 10">MYSH2</strain>
    </source>
</reference>
<dbReference type="AlphaFoldDB" id="A0A372NSS2"/>
<dbReference type="Proteomes" id="UP000264217">
    <property type="component" value="Unassembled WGS sequence"/>
</dbReference>
<dbReference type="Pfam" id="PF14322">
    <property type="entry name" value="SusD-like_3"/>
    <property type="match status" value="1"/>
</dbReference>
<dbReference type="Gene3D" id="1.25.40.390">
    <property type="match status" value="1"/>
</dbReference>
<feature type="chain" id="PRO_5016845188" evidence="6">
    <location>
        <begin position="28"/>
        <end position="623"/>
    </location>
</feature>
<keyword evidence="5" id="KW-0998">Cell outer membrane</keyword>
<dbReference type="SUPFAM" id="SSF48452">
    <property type="entry name" value="TPR-like"/>
    <property type="match status" value="1"/>
</dbReference>
<keyword evidence="4" id="KW-0472">Membrane</keyword>
<dbReference type="CDD" id="cd08977">
    <property type="entry name" value="SusD"/>
    <property type="match status" value="1"/>
</dbReference>
<evidence type="ECO:0000256" key="2">
    <source>
        <dbReference type="ARBA" id="ARBA00006275"/>
    </source>
</evidence>
<dbReference type="Pfam" id="PF07980">
    <property type="entry name" value="SusD_RagB"/>
    <property type="match status" value="1"/>
</dbReference>
<feature type="domain" description="RagB/SusD" evidence="7">
    <location>
        <begin position="321"/>
        <end position="623"/>
    </location>
</feature>
<accession>A0A372NSS2</accession>
<evidence type="ECO:0000259" key="8">
    <source>
        <dbReference type="Pfam" id="PF14322"/>
    </source>
</evidence>